<comment type="caution">
    <text evidence="1">The sequence shown here is derived from an EMBL/GenBank/DDBJ whole genome shotgun (WGS) entry which is preliminary data.</text>
</comment>
<evidence type="ECO:0000313" key="2">
    <source>
        <dbReference type="Proteomes" id="UP000283269"/>
    </source>
</evidence>
<dbReference type="SUPFAM" id="SSF82199">
    <property type="entry name" value="SET domain"/>
    <property type="match status" value="1"/>
</dbReference>
<dbReference type="GO" id="GO:0016279">
    <property type="term" value="F:protein-lysine N-methyltransferase activity"/>
    <property type="evidence" value="ECO:0007669"/>
    <property type="project" value="TreeGrafter"/>
</dbReference>
<keyword evidence="2" id="KW-1185">Reference proteome</keyword>
<sequence length="429" mass="48086">MSAPSESTSYLKLRLWLASNGGGFHSNARFHEDDSGSHIVATSDLGQDAVVVECSFKLVITKAFAKQAVLHILQGDPTSHVHQLWTERQWICTYIALHWILGPEEKRQEMHATHSLVHFEYLDTLPTSDQLRTPLHFSQPELEIFKGTNLYNATLDREREWKEEWQSCLSLVSQANGAAGLQFEWSVRPEYLWRRNMLMVLQGAATYVSSRAFPSSLLAETPSLMATPFTGPILIPGVDSLNHKRGEPVSWLVNNPTDNTSQPKISLVLHSSAVSGQELFNNYGPKPNSELILGYGFSIPQNPDDTIILKIGGIGGKKWEIGRSGQRVDGLWKEILCTLLEAEDSEPDYEDVLDASGMLQEMVQALIERLPGGQVPNDAQIRPEVITMYLHYLEGQHDILRSLMVFAGEREQEAIEMARQKGIDLVLED</sequence>
<dbReference type="EMBL" id="NHYD01003424">
    <property type="protein sequence ID" value="PPQ78210.1"/>
    <property type="molecule type" value="Genomic_DNA"/>
</dbReference>
<dbReference type="Proteomes" id="UP000283269">
    <property type="component" value="Unassembled WGS sequence"/>
</dbReference>
<dbReference type="Gene3D" id="3.90.1410.10">
    <property type="entry name" value="set domain protein methyltransferase, domain 1"/>
    <property type="match status" value="1"/>
</dbReference>
<dbReference type="GO" id="GO:0005634">
    <property type="term" value="C:nucleus"/>
    <property type="evidence" value="ECO:0007669"/>
    <property type="project" value="TreeGrafter"/>
</dbReference>
<dbReference type="InterPro" id="IPR046341">
    <property type="entry name" value="SET_dom_sf"/>
</dbReference>
<dbReference type="InterPro" id="IPR050600">
    <property type="entry name" value="SETD3_SETD6_MTase"/>
</dbReference>
<protein>
    <submittedName>
        <fullName evidence="1">Uncharacterized protein</fullName>
    </submittedName>
</protein>
<organism evidence="1 2">
    <name type="scientific">Psilocybe cyanescens</name>
    <dbReference type="NCBI Taxonomy" id="93625"/>
    <lineage>
        <taxon>Eukaryota</taxon>
        <taxon>Fungi</taxon>
        <taxon>Dikarya</taxon>
        <taxon>Basidiomycota</taxon>
        <taxon>Agaricomycotina</taxon>
        <taxon>Agaricomycetes</taxon>
        <taxon>Agaricomycetidae</taxon>
        <taxon>Agaricales</taxon>
        <taxon>Agaricineae</taxon>
        <taxon>Strophariaceae</taxon>
        <taxon>Psilocybe</taxon>
    </lineage>
</organism>
<evidence type="ECO:0000313" key="1">
    <source>
        <dbReference type="EMBL" id="PPQ78210.1"/>
    </source>
</evidence>
<dbReference type="OrthoDB" id="42889at2759"/>
<dbReference type="PANTHER" id="PTHR13271:SF147">
    <property type="entry name" value="PROTEIN-LYSINE N-METHYLTRANSFERASE EFM1-RELATED"/>
    <property type="match status" value="1"/>
</dbReference>
<dbReference type="InParanoid" id="A0A409WID4"/>
<proteinExistence type="predicted"/>
<dbReference type="STRING" id="93625.A0A409WID4"/>
<gene>
    <name evidence="1" type="ORF">CVT25_015529</name>
</gene>
<dbReference type="AlphaFoldDB" id="A0A409WID4"/>
<name>A0A409WID4_PSICY</name>
<reference evidence="1 2" key="1">
    <citation type="journal article" date="2018" name="Evol. Lett.">
        <title>Horizontal gene cluster transfer increased hallucinogenic mushroom diversity.</title>
        <authorList>
            <person name="Reynolds H.T."/>
            <person name="Vijayakumar V."/>
            <person name="Gluck-Thaler E."/>
            <person name="Korotkin H.B."/>
            <person name="Matheny P.B."/>
            <person name="Slot J.C."/>
        </authorList>
    </citation>
    <scope>NUCLEOTIDE SEQUENCE [LARGE SCALE GENOMIC DNA]</scope>
    <source>
        <strain evidence="1 2">2631</strain>
    </source>
</reference>
<dbReference type="PANTHER" id="PTHR13271">
    <property type="entry name" value="UNCHARACTERIZED PUTATIVE METHYLTRANSFERASE"/>
    <property type="match status" value="1"/>
</dbReference>
<accession>A0A409WID4</accession>